<feature type="non-terminal residue" evidence="1">
    <location>
        <position position="93"/>
    </location>
</feature>
<dbReference type="PANTHER" id="PTHR13932:SF5">
    <property type="entry name" value="RADICAL S-ADENOSYL METHIONINE DOMAIN-CONTAINING PROTEIN 1, MITOCHONDRIAL"/>
    <property type="match status" value="1"/>
</dbReference>
<gene>
    <name evidence="1" type="ORF">MNBD_PLANCTO03-2199</name>
</gene>
<evidence type="ECO:0000313" key="1">
    <source>
        <dbReference type="EMBL" id="VAX39720.1"/>
    </source>
</evidence>
<reference evidence="1" key="1">
    <citation type="submission" date="2018-06" db="EMBL/GenBank/DDBJ databases">
        <authorList>
            <person name="Zhirakovskaya E."/>
        </authorList>
    </citation>
    <scope>NUCLEOTIDE SEQUENCE</scope>
</reference>
<dbReference type="GO" id="GO:0051539">
    <property type="term" value="F:4 iron, 4 sulfur cluster binding"/>
    <property type="evidence" value="ECO:0007669"/>
    <property type="project" value="TreeGrafter"/>
</dbReference>
<dbReference type="InterPro" id="IPR034505">
    <property type="entry name" value="Coproporphyrinogen-III_oxidase"/>
</dbReference>
<dbReference type="AlphaFoldDB" id="A0A3B1DWK9"/>
<dbReference type="GO" id="GO:0005737">
    <property type="term" value="C:cytoplasm"/>
    <property type="evidence" value="ECO:0007669"/>
    <property type="project" value="TreeGrafter"/>
</dbReference>
<dbReference type="GO" id="GO:0006779">
    <property type="term" value="P:porphyrin-containing compound biosynthetic process"/>
    <property type="evidence" value="ECO:0007669"/>
    <property type="project" value="TreeGrafter"/>
</dbReference>
<name>A0A3B1DWK9_9ZZZZ</name>
<protein>
    <submittedName>
        <fullName evidence="1">Hypothetical radical SAM family enzyme in heat shock gene cluster, similarity with CPO of BS HemN-type</fullName>
    </submittedName>
</protein>
<sequence>MPTRLPQISGFSTAQIVEKLASAPATTTIGPVRSLYIHIPFCFHKCHYCDFYSLVDTRDRQAPFVDRLIAELAALAPLTQGEPLRTIFIGGGT</sequence>
<dbReference type="PANTHER" id="PTHR13932">
    <property type="entry name" value="COPROPORPHYRINIGEN III OXIDASE"/>
    <property type="match status" value="1"/>
</dbReference>
<organism evidence="1">
    <name type="scientific">hydrothermal vent metagenome</name>
    <dbReference type="NCBI Taxonomy" id="652676"/>
    <lineage>
        <taxon>unclassified sequences</taxon>
        <taxon>metagenomes</taxon>
        <taxon>ecological metagenomes</taxon>
    </lineage>
</organism>
<dbReference type="SFLD" id="SFLDS00029">
    <property type="entry name" value="Radical_SAM"/>
    <property type="match status" value="1"/>
</dbReference>
<proteinExistence type="predicted"/>
<dbReference type="InterPro" id="IPR058240">
    <property type="entry name" value="rSAM_sf"/>
</dbReference>
<dbReference type="EMBL" id="UOGK01000282">
    <property type="protein sequence ID" value="VAX39720.1"/>
    <property type="molecule type" value="Genomic_DNA"/>
</dbReference>
<accession>A0A3B1DWK9</accession>
<dbReference type="GO" id="GO:0003824">
    <property type="term" value="F:catalytic activity"/>
    <property type="evidence" value="ECO:0007669"/>
    <property type="project" value="InterPro"/>
</dbReference>
<dbReference type="InterPro" id="IPR007197">
    <property type="entry name" value="rSAM"/>
</dbReference>
<dbReference type="SUPFAM" id="SSF102114">
    <property type="entry name" value="Radical SAM enzymes"/>
    <property type="match status" value="1"/>
</dbReference>
<keyword evidence="1" id="KW-0346">Stress response</keyword>